<keyword evidence="3" id="KW-0285">Flavoprotein</keyword>
<dbReference type="InterPro" id="IPR023753">
    <property type="entry name" value="FAD/NAD-binding_dom"/>
</dbReference>
<protein>
    <submittedName>
        <fullName evidence="9">FAD-dependent oxidoreductase</fullName>
    </submittedName>
</protein>
<dbReference type="EMBL" id="WUUT01000003">
    <property type="protein sequence ID" value="MXR51767.1"/>
    <property type="molecule type" value="Genomic_DNA"/>
</dbReference>
<dbReference type="PRINTS" id="PR00411">
    <property type="entry name" value="PNDRDTASEI"/>
</dbReference>
<evidence type="ECO:0000256" key="5">
    <source>
        <dbReference type="ARBA" id="ARBA00023002"/>
    </source>
</evidence>
<evidence type="ECO:0000259" key="8">
    <source>
        <dbReference type="Pfam" id="PF07992"/>
    </source>
</evidence>
<sequence length="474" mass="50084">MSDPFVVVGGDAAGLSAASKCKREDPDRDVIVYEKSEWISYAHCGMPYYVKGEVDSIGDLLSLSPAEVRERGVDLHRNHEVVEVDPERQTVSVEGADGTFEQPYDDLLIATGARAVTEPIDGTDLDDVFTMHHMHSAAALRALLTPPEEADDAMFDAGYVDLSELSEYVERDPPETVAVVGGGYVGVEMAEAFRGRDLDTHLYQRSDRPAPPFGEAVGDEITAYLDDAGVDLHLNTEVEALAGDGSVERVVADDGAVEVDLVVVGIGIRPNAELVAETGVELGGSGAIVTDEYGRTAVEGIYAAGDCAENRHTVTGENDWVPLGLTANRAGRAIGQTVAGEPAPVGEIAGTAVLKAFDLECGRTGIIDHDRAEAAGFDPVSETITAGSRSGYYPGNAETTVTLTADRESGRLLGGTIAGEDRAAIRIDTLATALHEATTVEELERFDLAYAPPFSPVWDPILVAAKVLDGTLSA</sequence>
<organism evidence="9 10">
    <name type="scientific">Halovenus carboxidivorans</name>
    <dbReference type="NCBI Taxonomy" id="2692199"/>
    <lineage>
        <taxon>Archaea</taxon>
        <taxon>Methanobacteriati</taxon>
        <taxon>Methanobacteriota</taxon>
        <taxon>Stenosarchaea group</taxon>
        <taxon>Halobacteria</taxon>
        <taxon>Halobacteriales</taxon>
        <taxon>Haloarculaceae</taxon>
        <taxon>Halovenus</taxon>
    </lineage>
</organism>
<keyword evidence="5" id="KW-0560">Oxidoreductase</keyword>
<dbReference type="InterPro" id="IPR016156">
    <property type="entry name" value="FAD/NAD-linked_Rdtase_dimer_sf"/>
</dbReference>
<evidence type="ECO:0000256" key="3">
    <source>
        <dbReference type="ARBA" id="ARBA00022630"/>
    </source>
</evidence>
<comment type="cofactor">
    <cofactor evidence="1">
        <name>FAD</name>
        <dbReference type="ChEBI" id="CHEBI:57692"/>
    </cofactor>
</comment>
<dbReference type="SUPFAM" id="SSF55424">
    <property type="entry name" value="FAD/NAD-linked reductases, dimerisation (C-terminal) domain"/>
    <property type="match status" value="1"/>
</dbReference>
<dbReference type="PANTHER" id="PTHR43429:SF1">
    <property type="entry name" value="NAD(P)H SULFUR OXIDOREDUCTASE (COA-DEPENDENT)"/>
    <property type="match status" value="1"/>
</dbReference>
<evidence type="ECO:0000256" key="2">
    <source>
        <dbReference type="ARBA" id="ARBA00009130"/>
    </source>
</evidence>
<dbReference type="OrthoDB" id="27922at2157"/>
<dbReference type="PANTHER" id="PTHR43429">
    <property type="entry name" value="PYRIDINE NUCLEOTIDE-DISULFIDE OXIDOREDUCTASE DOMAIN-CONTAINING"/>
    <property type="match status" value="1"/>
</dbReference>
<evidence type="ECO:0000313" key="10">
    <source>
        <dbReference type="Proteomes" id="UP000466535"/>
    </source>
</evidence>
<evidence type="ECO:0000259" key="7">
    <source>
        <dbReference type="Pfam" id="PF02852"/>
    </source>
</evidence>
<gene>
    <name evidence="9" type="ORF">GRX03_09140</name>
</gene>
<dbReference type="InterPro" id="IPR050260">
    <property type="entry name" value="FAD-bd_OxRdtase"/>
</dbReference>
<dbReference type="PRINTS" id="PR00368">
    <property type="entry name" value="FADPNR"/>
</dbReference>
<evidence type="ECO:0000256" key="1">
    <source>
        <dbReference type="ARBA" id="ARBA00001974"/>
    </source>
</evidence>
<reference evidence="9 10" key="1">
    <citation type="submission" date="2019-12" db="EMBL/GenBank/DDBJ databases">
        <title>Isolation and characterization of three novel carbon monoxide-oxidizing members of Halobacteria from salione crusts and soils.</title>
        <authorList>
            <person name="Myers M.R."/>
            <person name="King G.M."/>
        </authorList>
    </citation>
    <scope>NUCLEOTIDE SEQUENCE [LARGE SCALE GENOMIC DNA]</scope>
    <source>
        <strain evidence="9 10">WSH3</strain>
    </source>
</reference>
<feature type="domain" description="Pyridine nucleotide-disulphide oxidoreductase dimerisation" evidence="7">
    <location>
        <begin position="356"/>
        <end position="456"/>
    </location>
</feature>
<proteinExistence type="inferred from homology"/>
<dbReference type="InterPro" id="IPR004099">
    <property type="entry name" value="Pyr_nucl-diS_OxRdtase_dimer"/>
</dbReference>
<dbReference type="SUPFAM" id="SSF51905">
    <property type="entry name" value="FAD/NAD(P)-binding domain"/>
    <property type="match status" value="1"/>
</dbReference>
<evidence type="ECO:0000256" key="4">
    <source>
        <dbReference type="ARBA" id="ARBA00022827"/>
    </source>
</evidence>
<comment type="caution">
    <text evidence="9">The sequence shown here is derived from an EMBL/GenBank/DDBJ whole genome shotgun (WGS) entry which is preliminary data.</text>
</comment>
<evidence type="ECO:0000313" key="9">
    <source>
        <dbReference type="EMBL" id="MXR51767.1"/>
    </source>
</evidence>
<comment type="similarity">
    <text evidence="2">Belongs to the class-III pyridine nucleotide-disulfide oxidoreductase family.</text>
</comment>
<dbReference type="Proteomes" id="UP000466535">
    <property type="component" value="Unassembled WGS sequence"/>
</dbReference>
<keyword evidence="4" id="KW-0274">FAD</keyword>
<dbReference type="RefSeq" id="WP_159763898.1">
    <property type="nucleotide sequence ID" value="NZ_WUUT01000003.1"/>
</dbReference>
<name>A0A6B0T416_9EURY</name>
<feature type="domain" description="FAD/NAD(P)-binding" evidence="8">
    <location>
        <begin position="5"/>
        <end position="310"/>
    </location>
</feature>
<dbReference type="InterPro" id="IPR036188">
    <property type="entry name" value="FAD/NAD-bd_sf"/>
</dbReference>
<keyword evidence="10" id="KW-1185">Reference proteome</keyword>
<accession>A0A6B0T416</accession>
<dbReference type="AlphaFoldDB" id="A0A6B0T416"/>
<dbReference type="Pfam" id="PF07992">
    <property type="entry name" value="Pyr_redox_2"/>
    <property type="match status" value="1"/>
</dbReference>
<dbReference type="GO" id="GO:0016491">
    <property type="term" value="F:oxidoreductase activity"/>
    <property type="evidence" value="ECO:0007669"/>
    <property type="project" value="UniProtKB-KW"/>
</dbReference>
<dbReference type="Gene3D" id="3.50.50.60">
    <property type="entry name" value="FAD/NAD(P)-binding domain"/>
    <property type="match status" value="2"/>
</dbReference>
<evidence type="ECO:0000256" key="6">
    <source>
        <dbReference type="ARBA" id="ARBA00023284"/>
    </source>
</evidence>
<keyword evidence="6" id="KW-0676">Redox-active center</keyword>
<dbReference type="Pfam" id="PF02852">
    <property type="entry name" value="Pyr_redox_dim"/>
    <property type="match status" value="1"/>
</dbReference>